<evidence type="ECO:0000313" key="2">
    <source>
        <dbReference type="EMBL" id="KAK3034759.1"/>
    </source>
</evidence>
<comment type="caution">
    <text evidence="2">The sequence shown here is derived from an EMBL/GenBank/DDBJ whole genome shotgun (WGS) entry which is preliminary data.</text>
</comment>
<dbReference type="PANTHER" id="PTHR31635:SF196">
    <property type="entry name" value="REVERSE TRANSCRIPTASE DOMAIN-CONTAINING PROTEIN-RELATED"/>
    <property type="match status" value="1"/>
</dbReference>
<dbReference type="Pfam" id="PF00078">
    <property type="entry name" value="RVT_1"/>
    <property type="match status" value="1"/>
</dbReference>
<evidence type="ECO:0000313" key="3">
    <source>
        <dbReference type="Proteomes" id="UP001188597"/>
    </source>
</evidence>
<reference evidence="2" key="1">
    <citation type="submission" date="2022-12" db="EMBL/GenBank/DDBJ databases">
        <title>Draft genome assemblies for two species of Escallonia (Escalloniales).</title>
        <authorList>
            <person name="Chanderbali A."/>
            <person name="Dervinis C."/>
            <person name="Anghel I."/>
            <person name="Soltis D."/>
            <person name="Soltis P."/>
            <person name="Zapata F."/>
        </authorList>
    </citation>
    <scope>NUCLEOTIDE SEQUENCE</scope>
    <source>
        <strain evidence="2">UCBG64.0493</strain>
        <tissue evidence="2">Leaf</tissue>
    </source>
</reference>
<keyword evidence="3" id="KW-1185">Reference proteome</keyword>
<evidence type="ECO:0000259" key="1">
    <source>
        <dbReference type="Pfam" id="PF00078"/>
    </source>
</evidence>
<dbReference type="PANTHER" id="PTHR31635">
    <property type="entry name" value="REVERSE TRANSCRIPTASE DOMAIN-CONTAINING PROTEIN-RELATED"/>
    <property type="match status" value="1"/>
</dbReference>
<gene>
    <name evidence="2" type="ORF">RJ639_032712</name>
</gene>
<name>A0AA88WXG6_9ASTE</name>
<dbReference type="AlphaFoldDB" id="A0AA88WXG6"/>
<proteinExistence type="predicted"/>
<protein>
    <recommendedName>
        <fullName evidence="1">Reverse transcriptase domain-containing protein</fullName>
    </recommendedName>
</protein>
<feature type="domain" description="Reverse transcriptase" evidence="1">
    <location>
        <begin position="21"/>
        <end position="120"/>
    </location>
</feature>
<dbReference type="InterPro" id="IPR000477">
    <property type="entry name" value="RT_dom"/>
</dbReference>
<accession>A0AA88WXG6</accession>
<dbReference type="Proteomes" id="UP001188597">
    <property type="component" value="Unassembled WGS sequence"/>
</dbReference>
<organism evidence="2 3">
    <name type="scientific">Escallonia herrerae</name>
    <dbReference type="NCBI Taxonomy" id="1293975"/>
    <lineage>
        <taxon>Eukaryota</taxon>
        <taxon>Viridiplantae</taxon>
        <taxon>Streptophyta</taxon>
        <taxon>Embryophyta</taxon>
        <taxon>Tracheophyta</taxon>
        <taxon>Spermatophyta</taxon>
        <taxon>Magnoliopsida</taxon>
        <taxon>eudicotyledons</taxon>
        <taxon>Gunneridae</taxon>
        <taxon>Pentapetalae</taxon>
        <taxon>asterids</taxon>
        <taxon>campanulids</taxon>
        <taxon>Escalloniales</taxon>
        <taxon>Escalloniaceae</taxon>
        <taxon>Escallonia</taxon>
    </lineage>
</organism>
<dbReference type="EMBL" id="JAVXUP010000194">
    <property type="protein sequence ID" value="KAK3034759.1"/>
    <property type="molecule type" value="Genomic_DNA"/>
</dbReference>
<sequence>MAVRVAIGIRERVSARKAKSVDHYGPISLCNNSYSLISKILANRLRTILSKLISPLQAAFVPNRLINDNSIIVQELWHTMRKKQGKGGLMAIKIDMEKTYDKMEWNFLLTVLENLGFDDRWT</sequence>